<feature type="domain" description="LysM" evidence="3">
    <location>
        <begin position="111"/>
        <end position="154"/>
    </location>
</feature>
<evidence type="ECO:0000256" key="1">
    <source>
        <dbReference type="ARBA" id="ARBA00022729"/>
    </source>
</evidence>
<dbReference type="RefSeq" id="WP_013916765.1">
    <property type="nucleotide sequence ID" value="NC_015690.1"/>
</dbReference>
<organism evidence="4 5">
    <name type="scientific">Paenibacillus mucilaginosus (strain KNP414)</name>
    <dbReference type="NCBI Taxonomy" id="1036673"/>
    <lineage>
        <taxon>Bacteria</taxon>
        <taxon>Bacillati</taxon>
        <taxon>Bacillota</taxon>
        <taxon>Bacilli</taxon>
        <taxon>Bacillales</taxon>
        <taxon>Paenibacillaceae</taxon>
        <taxon>Paenibacillus</taxon>
    </lineage>
</organism>
<dbReference type="Pfam" id="PF01551">
    <property type="entry name" value="Peptidase_M23"/>
    <property type="match status" value="1"/>
</dbReference>
<dbReference type="Gene3D" id="3.10.350.10">
    <property type="entry name" value="LysM domain"/>
    <property type="match status" value="2"/>
</dbReference>
<keyword evidence="1 2" id="KW-0732">Signal</keyword>
<dbReference type="PROSITE" id="PS51782">
    <property type="entry name" value="LYSM"/>
    <property type="match status" value="2"/>
</dbReference>
<dbReference type="InterPro" id="IPR016047">
    <property type="entry name" value="M23ase_b-sheet_dom"/>
</dbReference>
<dbReference type="SUPFAM" id="SSF51261">
    <property type="entry name" value="Duplicated hybrid motif"/>
    <property type="match status" value="1"/>
</dbReference>
<reference evidence="4 5" key="2">
    <citation type="journal article" date="2013" name="Genome Announc.">
        <title>Genome Sequence of Growth-Improving Paenibacillus mucilaginosus Strain KNP414.</title>
        <authorList>
            <person name="Lu J.J."/>
            <person name="Wang J.F."/>
            <person name="Hu X.F."/>
        </authorList>
    </citation>
    <scope>NUCLEOTIDE SEQUENCE [LARGE SCALE GENOMIC DNA]</scope>
    <source>
        <strain evidence="4 5">KNP414</strain>
    </source>
</reference>
<dbReference type="GO" id="GO:0004222">
    <property type="term" value="F:metalloendopeptidase activity"/>
    <property type="evidence" value="ECO:0007669"/>
    <property type="project" value="TreeGrafter"/>
</dbReference>
<dbReference type="Gene3D" id="3.30.457.10">
    <property type="entry name" value="Copper amine oxidase-like, N-terminal domain"/>
    <property type="match status" value="1"/>
</dbReference>
<accession>F8F8L8</accession>
<dbReference type="InterPro" id="IPR036582">
    <property type="entry name" value="Mao_N_sf"/>
</dbReference>
<dbReference type="SUPFAM" id="SSF55383">
    <property type="entry name" value="Copper amine oxidase, domain N"/>
    <property type="match status" value="1"/>
</dbReference>
<dbReference type="Pfam" id="PF07833">
    <property type="entry name" value="Cu_amine_oxidN1"/>
    <property type="match status" value="1"/>
</dbReference>
<evidence type="ECO:0000313" key="5">
    <source>
        <dbReference type="Proteomes" id="UP000006620"/>
    </source>
</evidence>
<reference evidence="5" key="1">
    <citation type="submission" date="2011-06" db="EMBL/GenBank/DDBJ databases">
        <title>Complete genome sequence of Paenibacillus mucilaginosus KNP414.</title>
        <authorList>
            <person name="Wang J."/>
            <person name="Hu S."/>
            <person name="Hu X."/>
            <person name="Zhang B."/>
            <person name="Dong D."/>
            <person name="Zhang S."/>
            <person name="Zhao K."/>
            <person name="Wu D."/>
        </authorList>
    </citation>
    <scope>NUCLEOTIDE SEQUENCE [LARGE SCALE GENOMIC DNA]</scope>
    <source>
        <strain evidence="5">KNP414</strain>
    </source>
</reference>
<dbReference type="InterPro" id="IPR011055">
    <property type="entry name" value="Dup_hybrid_motif"/>
</dbReference>
<dbReference type="MEROPS" id="M23.010"/>
<dbReference type="InterPro" id="IPR012854">
    <property type="entry name" value="Cu_amine_oxidase-like_N"/>
</dbReference>
<dbReference type="CDD" id="cd12797">
    <property type="entry name" value="M23_peptidase"/>
    <property type="match status" value="1"/>
</dbReference>
<dbReference type="CDD" id="cd00118">
    <property type="entry name" value="LysM"/>
    <property type="match status" value="2"/>
</dbReference>
<dbReference type="KEGG" id="pms:KNP414_03048"/>
<protein>
    <recommendedName>
        <fullName evidence="3">LysM domain-containing protein</fullName>
    </recommendedName>
</protein>
<dbReference type="PANTHER" id="PTHR21666:SF289">
    <property type="entry name" value="L-ALA--D-GLU ENDOPEPTIDASE"/>
    <property type="match status" value="1"/>
</dbReference>
<proteinExistence type="predicted"/>
<evidence type="ECO:0000313" key="4">
    <source>
        <dbReference type="EMBL" id="AEI41606.1"/>
    </source>
</evidence>
<feature type="signal peptide" evidence="2">
    <location>
        <begin position="1"/>
        <end position="27"/>
    </location>
</feature>
<feature type="domain" description="LysM" evidence="3">
    <location>
        <begin position="157"/>
        <end position="200"/>
    </location>
</feature>
<dbReference type="HOGENOM" id="CLU_713047_0_0_9"/>
<dbReference type="Pfam" id="PF01476">
    <property type="entry name" value="LysM"/>
    <property type="match status" value="2"/>
</dbReference>
<feature type="chain" id="PRO_5003370095" description="LysM domain-containing protein" evidence="2">
    <location>
        <begin position="28"/>
        <end position="361"/>
    </location>
</feature>
<evidence type="ECO:0000256" key="2">
    <source>
        <dbReference type="SAM" id="SignalP"/>
    </source>
</evidence>
<sequence length="361" mass="39451">MFRSMRKRILAAAVLISICSAAGSVSAKSPTVPLRDVFEAMGARVTWTAASGRIEIKRDEVTLRFQTGSATAYKNGVAVAMDTPVAISPSGKAMISAYAVYPLAKNYKKERHYLVQKGDSLWSVSRKYGVTISQLKTWNGLKSDVIVPGQHLTTVSPWYTVQRGDTLYSISGKTETSIAALKKANGLTSDRLSEGQKLTIPAAPSVSAPPMLVEGTFPLIGRTYLPFTDTYGDARMFSLGQTSRVHEGNDMEAGTGVPVFSAWDGKVIRKGWNTYGGWRLTIEADNGIAMYYAHLSGYADGIALGSRVKREQLIGYVGSTGYGPEGTSGKFISHLHFGMYDTNVSWKPLNPYPYLKWWETR</sequence>
<dbReference type="InterPro" id="IPR036779">
    <property type="entry name" value="LysM_dom_sf"/>
</dbReference>
<gene>
    <name evidence="4" type="ordered locus">KNP414_03048</name>
</gene>
<dbReference type="Proteomes" id="UP000006620">
    <property type="component" value="Chromosome"/>
</dbReference>
<dbReference type="Gene3D" id="2.70.70.10">
    <property type="entry name" value="Glucose Permease (Domain IIA)"/>
    <property type="match status" value="1"/>
</dbReference>
<dbReference type="PANTHER" id="PTHR21666">
    <property type="entry name" value="PEPTIDASE-RELATED"/>
    <property type="match status" value="1"/>
</dbReference>
<dbReference type="EMBL" id="CP002869">
    <property type="protein sequence ID" value="AEI41606.1"/>
    <property type="molecule type" value="Genomic_DNA"/>
</dbReference>
<dbReference type="SMART" id="SM00257">
    <property type="entry name" value="LysM"/>
    <property type="match status" value="2"/>
</dbReference>
<evidence type="ECO:0000259" key="3">
    <source>
        <dbReference type="PROSITE" id="PS51782"/>
    </source>
</evidence>
<dbReference type="PATRIC" id="fig|1036673.3.peg.2796"/>
<dbReference type="AlphaFoldDB" id="F8F8L8"/>
<dbReference type="InterPro" id="IPR018392">
    <property type="entry name" value="LysM"/>
</dbReference>
<name>F8F8L8_PAEMK</name>
<dbReference type="InterPro" id="IPR050570">
    <property type="entry name" value="Cell_wall_metabolism_enzyme"/>
</dbReference>